<proteinExistence type="predicted"/>
<protein>
    <submittedName>
        <fullName evidence="1">Uncharacterized protein</fullName>
    </submittedName>
</protein>
<evidence type="ECO:0000313" key="2">
    <source>
        <dbReference type="Proteomes" id="UP000003082"/>
    </source>
</evidence>
<evidence type="ECO:0000313" key="1">
    <source>
        <dbReference type="EMBL" id="EEF13041.1"/>
    </source>
</evidence>
<gene>
    <name evidence="1" type="ORF">CAMRE0001_3104</name>
</gene>
<dbReference type="Proteomes" id="UP000003082">
    <property type="component" value="Unassembled WGS sequence"/>
</dbReference>
<reference evidence="1 2" key="1">
    <citation type="submission" date="2008-08" db="EMBL/GenBank/DDBJ databases">
        <authorList>
            <person name="Madupu R."/>
            <person name="Durkin A.S."/>
            <person name="Torralba M."/>
            <person name="Methe B."/>
            <person name="Sutton G.G."/>
            <person name="Strausberg R.L."/>
            <person name="Nelson K.E."/>
        </authorList>
    </citation>
    <scope>NUCLEOTIDE SEQUENCE [LARGE SCALE GENOMIC DNA]</scope>
    <source>
        <strain evidence="1 2">RM3267</strain>
    </source>
</reference>
<dbReference type="STRING" id="553218.CAMRE0001_3104"/>
<dbReference type="AlphaFoldDB" id="B9D4Q5"/>
<name>B9D4Q5_CAMRE</name>
<comment type="caution">
    <text evidence="1">The sequence shown here is derived from an EMBL/GenBank/DDBJ whole genome shotgun (WGS) entry which is preliminary data.</text>
</comment>
<sequence length="47" mass="5476">MPAFSRCGFWLSLIKFMFMCEQNLSNLPSNLETLSHSRQSLQNQARL</sequence>
<dbReference type="EMBL" id="ACFU01000029">
    <property type="protein sequence ID" value="EEF13041.1"/>
    <property type="molecule type" value="Genomic_DNA"/>
</dbReference>
<accession>B9D4Q5</accession>
<keyword evidence="2" id="KW-1185">Reference proteome</keyword>
<organism evidence="1 2">
    <name type="scientific">Campylobacter rectus RM3267</name>
    <dbReference type="NCBI Taxonomy" id="553218"/>
    <lineage>
        <taxon>Bacteria</taxon>
        <taxon>Pseudomonadati</taxon>
        <taxon>Campylobacterota</taxon>
        <taxon>Epsilonproteobacteria</taxon>
        <taxon>Campylobacterales</taxon>
        <taxon>Campylobacteraceae</taxon>
        <taxon>Campylobacter</taxon>
    </lineage>
</organism>